<sequence>MNHTNTGTSGTIKTAYPVKKDEASQVAINSLINATPLNS</sequence>
<gene>
    <name evidence="1" type="ORF">CM1_00815</name>
</gene>
<dbReference type="Proteomes" id="UP000005254">
    <property type="component" value="Chromosome"/>
</dbReference>
<dbReference type="EMBL" id="CP003772">
    <property type="protein sequence ID" value="AFQ03951.1"/>
    <property type="molecule type" value="Genomic_DNA"/>
</dbReference>
<name>A0ABC7ZJE8_MYCGT</name>
<protein>
    <submittedName>
        <fullName evidence="1">Uncharacterized protein</fullName>
    </submittedName>
</protein>
<evidence type="ECO:0000313" key="1">
    <source>
        <dbReference type="EMBL" id="AFQ03951.1"/>
    </source>
</evidence>
<accession>A0ABC7ZJE8</accession>
<organism evidence="1 2">
    <name type="scientific">Mycoplasmoides genitalium M6320</name>
    <dbReference type="NCBI Taxonomy" id="662945"/>
    <lineage>
        <taxon>Bacteria</taxon>
        <taxon>Bacillati</taxon>
        <taxon>Mycoplasmatota</taxon>
        <taxon>Mycoplasmoidales</taxon>
        <taxon>Mycoplasmoidaceae</taxon>
        <taxon>Mycoplasmoides</taxon>
    </lineage>
</organism>
<dbReference type="KEGG" id="mgx:CM1_00815"/>
<proteinExistence type="predicted"/>
<dbReference type="AlphaFoldDB" id="A0ABC7ZJE8"/>
<reference evidence="1 2" key="1">
    <citation type="journal article" date="2012" name="J. Bacteriol.">
        <title>Draft Genome Sequences of Four Axenic Mycoplasma genitalium Strains Isolated from Denmark, Japan, and Australia.</title>
        <authorList>
            <person name="McGowin C.L."/>
            <person name="Ma L."/>
            <person name="Jensen J.S."/>
            <person name="Mancuso M.M."/>
            <person name="Hamasuna R."/>
            <person name="Adegboye D."/>
            <person name="Martin D.H."/>
        </authorList>
    </citation>
    <scope>NUCLEOTIDE SEQUENCE [LARGE SCALE GENOMIC DNA]</scope>
    <source>
        <strain evidence="1 2">M6320</strain>
    </source>
</reference>
<evidence type="ECO:0000313" key="2">
    <source>
        <dbReference type="Proteomes" id="UP000005254"/>
    </source>
</evidence>